<dbReference type="EMBL" id="BAAAHD010000008">
    <property type="protein sequence ID" value="GAA0550883.1"/>
    <property type="molecule type" value="Genomic_DNA"/>
</dbReference>
<evidence type="ECO:0000256" key="2">
    <source>
        <dbReference type="ARBA" id="ARBA00023125"/>
    </source>
</evidence>
<reference evidence="6" key="1">
    <citation type="journal article" date="2014" name="Int. J. Syst. Evol. Microbiol.">
        <title>Complete genome of a new Firmicutes species belonging to the dominant human colonic microbiota ('Ruminococcus bicirculans') reveals two chromosomes and a selective capacity to utilize plant glucans.</title>
        <authorList>
            <consortium name="NISC Comparative Sequencing Program"/>
            <person name="Wegmann U."/>
            <person name="Louis P."/>
            <person name="Goesmann A."/>
            <person name="Henrissat B."/>
            <person name="Duncan S.H."/>
            <person name="Flint H.J."/>
        </authorList>
    </citation>
    <scope>NUCLEOTIDE SEQUENCE</scope>
    <source>
        <strain evidence="6">JCM 10667</strain>
    </source>
</reference>
<feature type="DNA-binding region" description="H-T-H motif" evidence="4">
    <location>
        <begin position="25"/>
        <end position="44"/>
    </location>
</feature>
<feature type="domain" description="HTH tetR-type" evidence="5">
    <location>
        <begin position="2"/>
        <end position="62"/>
    </location>
</feature>
<dbReference type="EMBL" id="JACHMV010000001">
    <property type="protein sequence ID" value="MBB4778543.1"/>
    <property type="molecule type" value="Genomic_DNA"/>
</dbReference>
<keyword evidence="3" id="KW-0804">Transcription</keyword>
<evidence type="ECO:0000313" key="9">
    <source>
        <dbReference type="Proteomes" id="UP001501427"/>
    </source>
</evidence>
<evidence type="ECO:0000313" key="6">
    <source>
        <dbReference type="EMBL" id="GAA0550883.1"/>
    </source>
</evidence>
<dbReference type="GO" id="GO:0003700">
    <property type="term" value="F:DNA-binding transcription factor activity"/>
    <property type="evidence" value="ECO:0007669"/>
    <property type="project" value="TreeGrafter"/>
</dbReference>
<evidence type="ECO:0000256" key="3">
    <source>
        <dbReference type="ARBA" id="ARBA00023163"/>
    </source>
</evidence>
<dbReference type="InterPro" id="IPR050109">
    <property type="entry name" value="HTH-type_TetR-like_transc_reg"/>
</dbReference>
<evidence type="ECO:0000313" key="8">
    <source>
        <dbReference type="Proteomes" id="UP000549343"/>
    </source>
</evidence>
<dbReference type="Proteomes" id="UP001501427">
    <property type="component" value="Unassembled WGS sequence"/>
</dbReference>
<accession>A0A7W7IK30</accession>
<dbReference type="Proteomes" id="UP000549343">
    <property type="component" value="Unassembled WGS sequence"/>
</dbReference>
<protein>
    <submittedName>
        <fullName evidence="6 7">AcrR family transcriptional regulator</fullName>
    </submittedName>
</protein>
<dbReference type="Pfam" id="PF00440">
    <property type="entry name" value="TetR_N"/>
    <property type="match status" value="1"/>
</dbReference>
<dbReference type="PRINTS" id="PR00455">
    <property type="entry name" value="HTHTETR"/>
</dbReference>
<reference evidence="9" key="2">
    <citation type="journal article" date="2019" name="Int. J. Syst. Evol. Microbiol.">
        <title>The Global Catalogue of Microorganisms (GCM) 10K type strain sequencing project: providing services to taxonomists for standard genome sequencing and annotation.</title>
        <authorList>
            <consortium name="The Broad Institute Genomics Platform"/>
            <consortium name="The Broad Institute Genome Sequencing Center for Infectious Disease"/>
            <person name="Wu L."/>
            <person name="Ma J."/>
        </authorList>
    </citation>
    <scope>NUCLEOTIDE SEQUENCE [LARGE SCALE GENOMIC DNA]</scope>
    <source>
        <strain evidence="9">JCM 10667</strain>
    </source>
</reference>
<dbReference type="AlphaFoldDB" id="A0A7W7IK30"/>
<evidence type="ECO:0000259" key="5">
    <source>
        <dbReference type="PROSITE" id="PS50977"/>
    </source>
</evidence>
<evidence type="ECO:0000313" key="7">
    <source>
        <dbReference type="EMBL" id="MBB4778543.1"/>
    </source>
</evidence>
<dbReference type="PROSITE" id="PS50977">
    <property type="entry name" value="HTH_TETR_2"/>
    <property type="match status" value="1"/>
</dbReference>
<gene>
    <name evidence="7" type="ORF">F4557_006961</name>
    <name evidence="6" type="ORF">GCM10009546_11180</name>
</gene>
<evidence type="ECO:0000256" key="1">
    <source>
        <dbReference type="ARBA" id="ARBA00023015"/>
    </source>
</evidence>
<proteinExistence type="predicted"/>
<keyword evidence="1" id="KW-0805">Transcription regulation</keyword>
<name>A0A7W7IK30_9ACTN</name>
<dbReference type="PANTHER" id="PTHR30055:SF234">
    <property type="entry name" value="HTH-TYPE TRANSCRIPTIONAL REGULATOR BETI"/>
    <property type="match status" value="1"/>
</dbReference>
<dbReference type="GO" id="GO:0000976">
    <property type="term" value="F:transcription cis-regulatory region binding"/>
    <property type="evidence" value="ECO:0007669"/>
    <property type="project" value="TreeGrafter"/>
</dbReference>
<dbReference type="InterPro" id="IPR001647">
    <property type="entry name" value="HTH_TetR"/>
</dbReference>
<dbReference type="RefSeq" id="WP_312883168.1">
    <property type="nucleotide sequence ID" value="NZ_BAAAHD010000008.1"/>
</dbReference>
<reference evidence="7 8" key="3">
    <citation type="submission" date="2020-08" db="EMBL/GenBank/DDBJ databases">
        <title>Sequencing the genomes of 1000 actinobacteria strains.</title>
        <authorList>
            <person name="Klenk H.-P."/>
        </authorList>
    </citation>
    <scope>NUCLEOTIDE SEQUENCE [LARGE SCALE GENOMIC DNA]</scope>
    <source>
        <strain evidence="7 8">DSM 44772</strain>
    </source>
</reference>
<dbReference type="PANTHER" id="PTHR30055">
    <property type="entry name" value="HTH-TYPE TRANSCRIPTIONAL REGULATOR RUTR"/>
    <property type="match status" value="1"/>
</dbReference>
<comment type="caution">
    <text evidence="7">The sequence shown here is derived from an EMBL/GenBank/DDBJ whole genome shotgun (WGS) entry which is preliminary data.</text>
</comment>
<keyword evidence="2 4" id="KW-0238">DNA-binding</keyword>
<dbReference type="Gene3D" id="1.10.357.10">
    <property type="entry name" value="Tetracycline Repressor, domain 2"/>
    <property type="match status" value="1"/>
</dbReference>
<dbReference type="SUPFAM" id="SSF46689">
    <property type="entry name" value="Homeodomain-like"/>
    <property type="match status" value="1"/>
</dbReference>
<evidence type="ECO:0000256" key="4">
    <source>
        <dbReference type="PROSITE-ProRule" id="PRU00335"/>
    </source>
</evidence>
<organism evidence="7 8">
    <name type="scientific">Actinomadura livida</name>
    <dbReference type="NCBI Taxonomy" id="79909"/>
    <lineage>
        <taxon>Bacteria</taxon>
        <taxon>Bacillati</taxon>
        <taxon>Actinomycetota</taxon>
        <taxon>Actinomycetes</taxon>
        <taxon>Streptosporangiales</taxon>
        <taxon>Thermomonosporaceae</taxon>
        <taxon>Actinomadura</taxon>
    </lineage>
</organism>
<keyword evidence="9" id="KW-1185">Reference proteome</keyword>
<dbReference type="InterPro" id="IPR009057">
    <property type="entry name" value="Homeodomain-like_sf"/>
</dbReference>
<reference evidence="6" key="4">
    <citation type="submission" date="2023-12" db="EMBL/GenBank/DDBJ databases">
        <authorList>
            <person name="Sun Q."/>
            <person name="Inoue M."/>
        </authorList>
    </citation>
    <scope>NUCLEOTIDE SEQUENCE</scope>
    <source>
        <strain evidence="6">JCM 10667</strain>
    </source>
</reference>
<sequence>MGTARSRLLAAALDLFMRHGVSGTSLQMIADELGVTKAAVYHQFHSKEDIVEAVIAPALAELEAVADAAEAQRRRNDRLRVALEGVVDLVVRHRGLFAMIMTDPQVGRLVRSRPPLRGLEERIEAVLTGPEPDAETLVNSAMVSGALMVAGLDPRLAGLDDETLRRHLTATVFRMLHVRRRATS</sequence>